<keyword evidence="2" id="KW-0614">Plasmid</keyword>
<keyword evidence="3" id="KW-1185">Reference proteome</keyword>
<dbReference type="EMBL" id="CP006880">
    <property type="protein sequence ID" value="AJD45456.1"/>
    <property type="molecule type" value="Genomic_DNA"/>
</dbReference>
<geneLocation type="plasmid" evidence="2 3">
    <name>pRgalR602c</name>
</geneLocation>
<dbReference type="RefSeq" id="WP_166677364.1">
    <property type="nucleotide sequence ID" value="NZ_CP006880.1"/>
</dbReference>
<dbReference type="HOGENOM" id="CLU_3009657_0_0_5"/>
<evidence type="ECO:0000313" key="2">
    <source>
        <dbReference type="EMBL" id="AJD45456.1"/>
    </source>
</evidence>
<evidence type="ECO:0000256" key="1">
    <source>
        <dbReference type="SAM" id="MobiDB-lite"/>
    </source>
</evidence>
<reference evidence="2 3" key="1">
    <citation type="submission" date="2013-11" db="EMBL/GenBank/DDBJ databases">
        <title>Complete genome sequence of Rhizobium gallicum bv. gallicum R602.</title>
        <authorList>
            <person name="Bustos P."/>
            <person name="Santamaria R.I."/>
            <person name="Lozano L."/>
            <person name="Acosta J.L."/>
            <person name="Ormeno-Orrillo E."/>
            <person name="Rogel M.A."/>
            <person name="Romero D."/>
            <person name="Cevallos M.A."/>
            <person name="Martinez-Romero E."/>
            <person name="Gonzalez V."/>
        </authorList>
    </citation>
    <scope>NUCLEOTIDE SEQUENCE [LARGE SCALE GENOMIC DNA]</scope>
    <source>
        <strain evidence="2 3">R602</strain>
        <plasmid evidence="2 3">pRgalR602c</plasmid>
    </source>
</reference>
<dbReference type="AlphaFoldDB" id="A0A0B4XEF6"/>
<gene>
    <name evidence="2" type="ORF">RGR602_PC01430</name>
</gene>
<organism evidence="2 3">
    <name type="scientific">Rhizobium gallicum bv. gallicum R602sp</name>
    <dbReference type="NCBI Taxonomy" id="1041138"/>
    <lineage>
        <taxon>Bacteria</taxon>
        <taxon>Pseudomonadati</taxon>
        <taxon>Pseudomonadota</taxon>
        <taxon>Alphaproteobacteria</taxon>
        <taxon>Hyphomicrobiales</taxon>
        <taxon>Rhizobiaceae</taxon>
        <taxon>Rhizobium/Agrobacterium group</taxon>
        <taxon>Rhizobium</taxon>
    </lineage>
</organism>
<protein>
    <submittedName>
        <fullName evidence="2">Uncharacterized protein</fullName>
    </submittedName>
</protein>
<name>A0A0B4XEF6_9HYPH</name>
<evidence type="ECO:0000313" key="3">
    <source>
        <dbReference type="Proteomes" id="UP000031368"/>
    </source>
</evidence>
<sequence length="56" mass="6004">MKKTNADQLLQRAKRQVANTSAGGHLGGTNFGQAYDAKTSSVKAKSDKVRRNANGR</sequence>
<accession>A0A0B4XEF6</accession>
<feature type="region of interest" description="Disordered" evidence="1">
    <location>
        <begin position="1"/>
        <end position="56"/>
    </location>
</feature>
<dbReference type="KEGG" id="rga:RGR602_PC01430"/>
<dbReference type="Proteomes" id="UP000031368">
    <property type="component" value="Plasmid pRgalR602c"/>
</dbReference>
<proteinExistence type="predicted"/>